<dbReference type="InterPro" id="IPR002695">
    <property type="entry name" value="PurH-like"/>
</dbReference>
<dbReference type="SMART" id="SM00798">
    <property type="entry name" value="AICARFT_IMPCHas"/>
    <property type="match status" value="1"/>
</dbReference>
<dbReference type="GO" id="GO:0004643">
    <property type="term" value="F:phosphoribosylaminoimidazolecarboxamide formyltransferase activity"/>
    <property type="evidence" value="ECO:0007669"/>
    <property type="project" value="InterPro"/>
</dbReference>
<dbReference type="GO" id="GO:0005829">
    <property type="term" value="C:cytosol"/>
    <property type="evidence" value="ECO:0007669"/>
    <property type="project" value="TreeGrafter"/>
</dbReference>
<protein>
    <submittedName>
        <fullName evidence="1">IMP cyclohydrolase</fullName>
    </submittedName>
</protein>
<accession>A0A8J6N554</accession>
<evidence type="ECO:0000313" key="1">
    <source>
        <dbReference type="EMBL" id="MBC8198865.1"/>
    </source>
</evidence>
<dbReference type="InterPro" id="IPR024051">
    <property type="entry name" value="AICAR_Tfase_dup_dom_sf"/>
</dbReference>
<reference evidence="1 2" key="1">
    <citation type="submission" date="2020-08" db="EMBL/GenBank/DDBJ databases">
        <title>Bridging the membrane lipid divide: bacteria of the FCB group superphylum have the potential to synthesize archaeal ether lipids.</title>
        <authorList>
            <person name="Villanueva L."/>
            <person name="Von Meijenfeldt F.A.B."/>
            <person name="Westbye A.B."/>
            <person name="Yadav S."/>
            <person name="Hopmans E.C."/>
            <person name="Dutilh B.E."/>
            <person name="Sinninghe Damste J.S."/>
        </authorList>
    </citation>
    <scope>NUCLEOTIDE SEQUENCE [LARGE SCALE GENOMIC DNA]</scope>
    <source>
        <strain evidence="1">NIOZ-UU82</strain>
    </source>
</reference>
<gene>
    <name evidence="1" type="ORF">H8E80_02285</name>
</gene>
<sequence>MAEDLKKMYKTIMDDHFTPNMEISFVDKDKRQTLFYEKVTWTIDNVEKGLRYGENPGQEAALYKLINGNLILGETETIQPGQYLASDIELLQSGKHPGKINLTDADNALNILRYFTDKPTAIIVKHNNPCGVAQSDSLDKAYIKANMADRIAAFGGCIAVNRAVDKATAETINRQYAEVVVAPDFEAGVMDIFAKKKNLRVVRIGNIDKLTDFVGQRFVEFKSLIDGGIVSQWSFVPAARSKDDLNIAECEYKGKNYRINREPTEKEYNDMLFGWLVESGVTSNSVIFVKDLVTVGIGAGEQDRVGVAEIARDKAYRKLADRYCFEMYKIPYNELKDKDKKAEIDSRVADEKGGLPGSAMVSDAFFPFRDGIDVGLNEGVSAVIQPGGSVNDYQSIEACNEADATMVYTGQRSFKH</sequence>
<dbReference type="EMBL" id="JACNLL010000026">
    <property type="protein sequence ID" value="MBC8198865.1"/>
    <property type="molecule type" value="Genomic_DNA"/>
</dbReference>
<evidence type="ECO:0000313" key="2">
    <source>
        <dbReference type="Proteomes" id="UP000603545"/>
    </source>
</evidence>
<dbReference type="AlphaFoldDB" id="A0A8J6N554"/>
<dbReference type="PANTHER" id="PTHR11692:SF0">
    <property type="entry name" value="BIFUNCTIONAL PURINE BIOSYNTHESIS PROTEIN ATIC"/>
    <property type="match status" value="1"/>
</dbReference>
<dbReference type="Pfam" id="PF01808">
    <property type="entry name" value="AICARFT_IMPCHas"/>
    <property type="match status" value="1"/>
</dbReference>
<comment type="caution">
    <text evidence="1">The sequence shown here is derived from an EMBL/GenBank/DDBJ whole genome shotgun (WGS) entry which is preliminary data.</text>
</comment>
<dbReference type="Gene3D" id="3.40.140.20">
    <property type="match status" value="2"/>
</dbReference>
<dbReference type="SUPFAM" id="SSF53927">
    <property type="entry name" value="Cytidine deaminase-like"/>
    <property type="match status" value="1"/>
</dbReference>
<name>A0A8J6N554_9BACT</name>
<proteinExistence type="predicted"/>
<dbReference type="GO" id="GO:0006189">
    <property type="term" value="P:'de novo' IMP biosynthetic process"/>
    <property type="evidence" value="ECO:0007669"/>
    <property type="project" value="TreeGrafter"/>
</dbReference>
<organism evidence="1 2">
    <name type="scientific">Candidatus Desulfaltia bathyphila</name>
    <dbReference type="NCBI Taxonomy" id="2841697"/>
    <lineage>
        <taxon>Bacteria</taxon>
        <taxon>Pseudomonadati</taxon>
        <taxon>Thermodesulfobacteriota</taxon>
        <taxon>Desulfobacteria</taxon>
        <taxon>Desulfobacterales</taxon>
        <taxon>Desulfobacterales incertae sedis</taxon>
        <taxon>Candidatus Desulfaltia</taxon>
    </lineage>
</organism>
<dbReference type="GO" id="GO:0003937">
    <property type="term" value="F:IMP cyclohydrolase activity"/>
    <property type="evidence" value="ECO:0007669"/>
    <property type="project" value="InterPro"/>
</dbReference>
<dbReference type="PANTHER" id="PTHR11692">
    <property type="entry name" value="BIFUNCTIONAL PURINE BIOSYNTHESIS PROTEIN PURH"/>
    <property type="match status" value="1"/>
</dbReference>
<dbReference type="Proteomes" id="UP000603545">
    <property type="component" value="Unassembled WGS sequence"/>
</dbReference>
<dbReference type="InterPro" id="IPR016193">
    <property type="entry name" value="Cytidine_deaminase-like"/>
</dbReference>